<feature type="transmembrane region" description="Helical" evidence="6">
    <location>
        <begin position="380"/>
        <end position="396"/>
    </location>
</feature>
<evidence type="ECO:0000256" key="6">
    <source>
        <dbReference type="SAM" id="Phobius"/>
    </source>
</evidence>
<gene>
    <name evidence="7" type="ORF">HMPREF9083_0557</name>
</gene>
<dbReference type="STRING" id="888062.HMPREF9083_0557"/>
<keyword evidence="4 6" id="KW-1133">Transmembrane helix</keyword>
<feature type="transmembrane region" description="Helical" evidence="6">
    <location>
        <begin position="326"/>
        <end position="346"/>
    </location>
</feature>
<dbReference type="AlphaFoldDB" id="F2BWJ0"/>
<dbReference type="PANTHER" id="PTHR31632">
    <property type="entry name" value="IRON TRANSPORTER FTH1"/>
    <property type="match status" value="1"/>
</dbReference>
<keyword evidence="3 6" id="KW-0812">Transmembrane</keyword>
<evidence type="ECO:0000313" key="7">
    <source>
        <dbReference type="EMBL" id="EGF14857.1"/>
    </source>
</evidence>
<evidence type="ECO:0000256" key="1">
    <source>
        <dbReference type="ARBA" id="ARBA00004141"/>
    </source>
</evidence>
<dbReference type="GO" id="GO:0015093">
    <property type="term" value="F:ferrous iron transmembrane transporter activity"/>
    <property type="evidence" value="ECO:0007669"/>
    <property type="project" value="TreeGrafter"/>
</dbReference>
<organism evidence="7 8">
    <name type="scientific">Dialister micraerophilus DSM 19965</name>
    <dbReference type="NCBI Taxonomy" id="888062"/>
    <lineage>
        <taxon>Bacteria</taxon>
        <taxon>Bacillati</taxon>
        <taxon>Bacillota</taxon>
        <taxon>Negativicutes</taxon>
        <taxon>Veillonellales</taxon>
        <taxon>Veillonellaceae</taxon>
        <taxon>Dialister</taxon>
    </lineage>
</organism>
<proteinExistence type="inferred from homology"/>
<dbReference type="InterPro" id="IPR004923">
    <property type="entry name" value="FTR1/Fip1/EfeU"/>
</dbReference>
<reference evidence="7 8" key="1">
    <citation type="submission" date="2011-02" db="EMBL/GenBank/DDBJ databases">
        <authorList>
            <person name="Muzny D."/>
            <person name="Qin X."/>
            <person name="Deng J."/>
            <person name="Jiang H."/>
            <person name="Liu Y."/>
            <person name="Qu J."/>
            <person name="Song X.-Z."/>
            <person name="Zhang L."/>
            <person name="Thornton R."/>
            <person name="Coyle M."/>
            <person name="Francisco L."/>
            <person name="Jackson L."/>
            <person name="Javaid M."/>
            <person name="Korchina V."/>
            <person name="Kovar C."/>
            <person name="Mata R."/>
            <person name="Mathew T."/>
            <person name="Ngo R."/>
            <person name="Nguyen L."/>
            <person name="Nguyen N."/>
            <person name="Okwuonu G."/>
            <person name="Ongeri F."/>
            <person name="Pham C."/>
            <person name="Simmons D."/>
            <person name="Wilczek-Boney K."/>
            <person name="Hale W."/>
            <person name="Jakkamsetti A."/>
            <person name="Pham P."/>
            <person name="Ruth R."/>
            <person name="San Lucas F."/>
            <person name="Warren J."/>
            <person name="Zhang J."/>
            <person name="Zhao Z."/>
            <person name="Zhou C."/>
            <person name="Zhu D."/>
            <person name="Lee S."/>
            <person name="Bess C."/>
            <person name="Blankenburg K."/>
            <person name="Forbes L."/>
            <person name="Fu Q."/>
            <person name="Gubbala S."/>
            <person name="Hirani K."/>
            <person name="Jayaseelan J.C."/>
            <person name="Lara F."/>
            <person name="Munidasa M."/>
            <person name="Palculict T."/>
            <person name="Patil S."/>
            <person name="Pu L.-L."/>
            <person name="Saada N."/>
            <person name="Tang L."/>
            <person name="Weissenberger G."/>
            <person name="Zhu Y."/>
            <person name="Hemphill L."/>
            <person name="Shang Y."/>
            <person name="Youmans B."/>
            <person name="Ayvaz T."/>
            <person name="Ross M."/>
            <person name="Santibanez J."/>
            <person name="Aqrawi P."/>
            <person name="Gross S."/>
            <person name="Joshi V."/>
            <person name="Fowler G."/>
            <person name="Nazareth L."/>
            <person name="Reid J."/>
            <person name="Worley K."/>
            <person name="Petrosino J."/>
            <person name="Highlander S."/>
            <person name="Gibbs R."/>
        </authorList>
    </citation>
    <scope>NUCLEOTIDE SEQUENCE [LARGE SCALE GENOMIC DNA]</scope>
    <source>
        <strain evidence="7 8">DSM 19965</strain>
    </source>
</reference>
<dbReference type="Pfam" id="PF03239">
    <property type="entry name" value="FTR1"/>
    <property type="match status" value="1"/>
</dbReference>
<dbReference type="EMBL" id="AFBB01000009">
    <property type="protein sequence ID" value="EGF14857.1"/>
    <property type="molecule type" value="Genomic_DNA"/>
</dbReference>
<sequence length="404" mass="45028">MERMCDLIKKILFAVIFATSLVLVPFSSRASQDWEQIYDHIDSMIHTSVEQYASGDLEGSKKTVNDTYYGVYEKDGLEKAIRSTIASKNANLTEYQFSKLKKAIREDQGEASVKSEAETLLTMIKSDVITLENKNVAGGRWASFFTSLLLLLREGMEAILMLVAIIAYLQKSGNTKYMGMVYNYSIGAVVASFITAYIFSELMDKFAAGANQELIEGITGLVAVCVLLSVSIWMSGKSEAREWKKYIENMINHSITSKHARALGIAAFLAVYREGAEVILFYQALFNNSSGDTEMIWFGFGTGCILLLIIFAVIRKGLVRIPLRPFFIVTSLLMFIMAVAFAGGGVSELQEAGIIPQSVIAWEYFPNADWLGLYPTYETVGIQIVILLSGLITHFVRKRRNKNI</sequence>
<keyword evidence="8" id="KW-1185">Reference proteome</keyword>
<accession>F2BWJ0</accession>
<evidence type="ECO:0000256" key="2">
    <source>
        <dbReference type="ARBA" id="ARBA00008333"/>
    </source>
</evidence>
<keyword evidence="5 6" id="KW-0472">Membrane</keyword>
<feature type="transmembrane region" description="Helical" evidence="6">
    <location>
        <begin position="262"/>
        <end position="283"/>
    </location>
</feature>
<feature type="transmembrane region" description="Helical" evidence="6">
    <location>
        <begin position="141"/>
        <end position="169"/>
    </location>
</feature>
<dbReference type="eggNOG" id="COG0672">
    <property type="taxonomic scope" value="Bacteria"/>
</dbReference>
<evidence type="ECO:0000256" key="3">
    <source>
        <dbReference type="ARBA" id="ARBA00022692"/>
    </source>
</evidence>
<feature type="transmembrane region" description="Helical" evidence="6">
    <location>
        <begin position="181"/>
        <end position="199"/>
    </location>
</feature>
<comment type="subcellular location">
    <subcellularLocation>
        <location evidence="1">Membrane</location>
        <topology evidence="1">Multi-pass membrane protein</topology>
    </subcellularLocation>
</comment>
<comment type="similarity">
    <text evidence="2">Belongs to the oxidase-dependent Fe transporter (OFeT) (TC 9.A.10.1) family.</text>
</comment>
<evidence type="ECO:0000313" key="8">
    <source>
        <dbReference type="Proteomes" id="UP000003503"/>
    </source>
</evidence>
<dbReference type="HOGENOM" id="CLU_023979_2_0_9"/>
<dbReference type="PANTHER" id="PTHR31632:SF2">
    <property type="entry name" value="PLASMA MEMBRANE IRON PERMEASE"/>
    <property type="match status" value="1"/>
</dbReference>
<evidence type="ECO:0000256" key="4">
    <source>
        <dbReference type="ARBA" id="ARBA00022989"/>
    </source>
</evidence>
<feature type="transmembrane region" description="Helical" evidence="6">
    <location>
        <begin position="295"/>
        <end position="314"/>
    </location>
</feature>
<comment type="caution">
    <text evidence="7">The sequence shown here is derived from an EMBL/GenBank/DDBJ whole genome shotgun (WGS) entry which is preliminary data.</text>
</comment>
<feature type="transmembrane region" description="Helical" evidence="6">
    <location>
        <begin position="214"/>
        <end position="235"/>
    </location>
</feature>
<protein>
    <submittedName>
        <fullName evidence="7">Uncharacterized protein</fullName>
    </submittedName>
</protein>
<dbReference type="Proteomes" id="UP000003503">
    <property type="component" value="Unassembled WGS sequence"/>
</dbReference>
<evidence type="ECO:0000256" key="5">
    <source>
        <dbReference type="ARBA" id="ARBA00023136"/>
    </source>
</evidence>
<name>F2BWJ0_9FIRM</name>
<dbReference type="GO" id="GO:0033573">
    <property type="term" value="C:high-affinity iron permease complex"/>
    <property type="evidence" value="ECO:0007669"/>
    <property type="project" value="InterPro"/>
</dbReference>